<dbReference type="Proteomes" id="UP000008810">
    <property type="component" value="Chromosome 2"/>
</dbReference>
<keyword evidence="4" id="KW-1185">Reference proteome</keyword>
<accession>A0A0Q3IJ48</accession>
<dbReference type="OrthoDB" id="625975at2759"/>
<dbReference type="EMBL" id="CM000881">
    <property type="protein sequence ID" value="KQK05803.1"/>
    <property type="molecule type" value="Genomic_DNA"/>
</dbReference>
<feature type="signal peptide" evidence="1">
    <location>
        <begin position="1"/>
        <end position="24"/>
    </location>
</feature>
<keyword evidence="1" id="KW-0732">Signal</keyword>
<dbReference type="EnsemblPlants" id="KQK05803">
    <property type="protein sequence ID" value="KQK05803"/>
    <property type="gene ID" value="BRADI_2g22592v3"/>
</dbReference>
<dbReference type="InParanoid" id="A0A0Q3IJ48"/>
<reference evidence="2" key="2">
    <citation type="submission" date="2017-06" db="EMBL/GenBank/DDBJ databases">
        <title>WGS assembly of Brachypodium distachyon.</title>
        <authorList>
            <consortium name="The International Brachypodium Initiative"/>
            <person name="Lucas S."/>
            <person name="Harmon-Smith M."/>
            <person name="Lail K."/>
            <person name="Tice H."/>
            <person name="Grimwood J."/>
            <person name="Bruce D."/>
            <person name="Barry K."/>
            <person name="Shu S."/>
            <person name="Lindquist E."/>
            <person name="Wang M."/>
            <person name="Pitluck S."/>
            <person name="Vogel J.P."/>
            <person name="Garvin D.F."/>
            <person name="Mockler T.C."/>
            <person name="Schmutz J."/>
            <person name="Rokhsar D."/>
            <person name="Bevan M.W."/>
        </authorList>
    </citation>
    <scope>NUCLEOTIDE SEQUENCE</scope>
    <source>
        <strain evidence="2">Bd21</strain>
    </source>
</reference>
<evidence type="ECO:0000256" key="1">
    <source>
        <dbReference type="SAM" id="SignalP"/>
    </source>
</evidence>
<evidence type="ECO:0000313" key="3">
    <source>
        <dbReference type="EnsemblPlants" id="KQK05803"/>
    </source>
</evidence>
<reference evidence="2 3" key="1">
    <citation type="journal article" date="2010" name="Nature">
        <title>Genome sequencing and analysis of the model grass Brachypodium distachyon.</title>
        <authorList>
            <consortium name="International Brachypodium Initiative"/>
        </authorList>
    </citation>
    <scope>NUCLEOTIDE SEQUENCE [LARGE SCALE GENOMIC DNA]</scope>
    <source>
        <strain evidence="2 3">Bd21</strain>
    </source>
</reference>
<feature type="chain" id="PRO_5035999666" description="Knottin scorpion toxin-like domain-containing protein" evidence="1">
    <location>
        <begin position="25"/>
        <end position="81"/>
    </location>
</feature>
<name>A0A0Q3IJ48_BRADI</name>
<evidence type="ECO:0008006" key="5">
    <source>
        <dbReference type="Google" id="ProtNLM"/>
    </source>
</evidence>
<organism evidence="2">
    <name type="scientific">Brachypodium distachyon</name>
    <name type="common">Purple false brome</name>
    <name type="synonym">Trachynia distachya</name>
    <dbReference type="NCBI Taxonomy" id="15368"/>
    <lineage>
        <taxon>Eukaryota</taxon>
        <taxon>Viridiplantae</taxon>
        <taxon>Streptophyta</taxon>
        <taxon>Embryophyta</taxon>
        <taxon>Tracheophyta</taxon>
        <taxon>Spermatophyta</taxon>
        <taxon>Magnoliopsida</taxon>
        <taxon>Liliopsida</taxon>
        <taxon>Poales</taxon>
        <taxon>Poaceae</taxon>
        <taxon>BOP clade</taxon>
        <taxon>Pooideae</taxon>
        <taxon>Stipodae</taxon>
        <taxon>Brachypodieae</taxon>
        <taxon>Brachypodium</taxon>
    </lineage>
</organism>
<dbReference type="Gramene" id="KQK05803">
    <property type="protein sequence ID" value="KQK05803"/>
    <property type="gene ID" value="BRADI_2g22592v3"/>
</dbReference>
<evidence type="ECO:0000313" key="2">
    <source>
        <dbReference type="EMBL" id="KQK05803.1"/>
    </source>
</evidence>
<sequence length="81" mass="9068">MGLTRKSMVSNLILCLLLVHSGKKHVPFLCKHTAKCRGHCRDRGFVDGRCDWSFPNLGVCECRYPNCKHRVAAAGPDPSRD</sequence>
<reference evidence="3" key="3">
    <citation type="submission" date="2018-08" db="UniProtKB">
        <authorList>
            <consortium name="EnsemblPlants"/>
        </authorList>
    </citation>
    <scope>IDENTIFICATION</scope>
    <source>
        <strain evidence="3">cv. Bd21</strain>
    </source>
</reference>
<protein>
    <recommendedName>
        <fullName evidence="5">Knottin scorpion toxin-like domain-containing protein</fullName>
    </recommendedName>
</protein>
<proteinExistence type="predicted"/>
<gene>
    <name evidence="2" type="ORF">BRADI_2g22592v3</name>
</gene>
<evidence type="ECO:0000313" key="4">
    <source>
        <dbReference type="Proteomes" id="UP000008810"/>
    </source>
</evidence>
<dbReference type="AlphaFoldDB" id="A0A0Q3IJ48"/>